<dbReference type="EMBL" id="CM045772">
    <property type="protein sequence ID" value="KAI7986348.1"/>
    <property type="molecule type" value="Genomic_DNA"/>
</dbReference>
<organism evidence="1 2">
    <name type="scientific">Camellia lanceoleosa</name>
    <dbReference type="NCBI Taxonomy" id="1840588"/>
    <lineage>
        <taxon>Eukaryota</taxon>
        <taxon>Viridiplantae</taxon>
        <taxon>Streptophyta</taxon>
        <taxon>Embryophyta</taxon>
        <taxon>Tracheophyta</taxon>
        <taxon>Spermatophyta</taxon>
        <taxon>Magnoliopsida</taxon>
        <taxon>eudicotyledons</taxon>
        <taxon>Gunneridae</taxon>
        <taxon>Pentapetalae</taxon>
        <taxon>asterids</taxon>
        <taxon>Ericales</taxon>
        <taxon>Theaceae</taxon>
        <taxon>Camellia</taxon>
    </lineage>
</organism>
<accession>A0ACC0FDU4</accession>
<comment type="caution">
    <text evidence="1">The sequence shown here is derived from an EMBL/GenBank/DDBJ whole genome shotgun (WGS) entry which is preliminary data.</text>
</comment>
<proteinExistence type="predicted"/>
<protein>
    <submittedName>
        <fullName evidence="1">Uncharacterized protein</fullName>
    </submittedName>
</protein>
<evidence type="ECO:0000313" key="2">
    <source>
        <dbReference type="Proteomes" id="UP001060215"/>
    </source>
</evidence>
<sequence>MDGSDNGFSSSTSSKPSPIQKFSQIGESDENCLNYDQMAWQNPKKPPTKHFMSPTISTASKAATPRKRILAERNEESLIFSNTHHQKAPNLDSRSFYVNLGVDGSDRSSSQLMPVYNRVSESDEDYEQNSFVSDSSSKPYDPLRNYLSPRPKFLRYKPNRRREIFLGQENERGERKEDGYGVKRNVVSFDFQRKEDSSSEDARSPSASSSQDGFVREEDDDHIIKKSDYSDDADEEFEEFEEEEEEGKCLNLKATLKFFLVFVTLFHSTLFISSMNSPTPSPTQQAISGLKNRYDKIHNHTFELATVKLFEGKGTKIADGFEKGLLESTDELGEVVEMQIEQSKDVCAHELDEAEEEVPETANGEEDVYDEELEKKEEDETAESDYYVDDHNTEKTMEGSDQLDGTETEEIAEKFESSSNSENEANGCSSIKDEPIEDEAKIEAIQGISIDGESKMEHSKTELIQVAVIAIVLFFMIIATSVLGFHFRHKKTYVNQSVSIEKQLPKSVLAEKTKTGSVEEPALPPNMEEHVEKVESFANASHLIHSIEESSKDFYQIRAPTVELLGELVVGESNNSASQENEMMRSKARTVSSQAQASASEFSSTNSPSYGSFTAEKKILRRREDGEVKTVVVTKTPVRRSSRIHNRAVMSP</sequence>
<name>A0ACC0FDU4_9ERIC</name>
<reference evidence="1 2" key="1">
    <citation type="journal article" date="2022" name="Plant J.">
        <title>Chromosome-level genome of Camellia lanceoleosa provides a valuable resource for understanding genome evolution and self-incompatibility.</title>
        <authorList>
            <person name="Gong W."/>
            <person name="Xiao S."/>
            <person name="Wang L."/>
            <person name="Liao Z."/>
            <person name="Chang Y."/>
            <person name="Mo W."/>
            <person name="Hu G."/>
            <person name="Li W."/>
            <person name="Zhao G."/>
            <person name="Zhu H."/>
            <person name="Hu X."/>
            <person name="Ji K."/>
            <person name="Xiang X."/>
            <person name="Song Q."/>
            <person name="Yuan D."/>
            <person name="Jin S."/>
            <person name="Zhang L."/>
        </authorList>
    </citation>
    <scope>NUCLEOTIDE SEQUENCE [LARGE SCALE GENOMIC DNA]</scope>
    <source>
        <strain evidence="1">SQ_2022a</strain>
    </source>
</reference>
<keyword evidence="2" id="KW-1185">Reference proteome</keyword>
<evidence type="ECO:0000313" key="1">
    <source>
        <dbReference type="EMBL" id="KAI7986348.1"/>
    </source>
</evidence>
<gene>
    <name evidence="1" type="ORF">LOK49_LG14G01981</name>
</gene>
<dbReference type="Proteomes" id="UP001060215">
    <property type="component" value="Chromosome 15"/>
</dbReference>